<keyword evidence="2" id="KW-1185">Reference proteome</keyword>
<dbReference type="RefSeq" id="WP_106691040.1">
    <property type="nucleotide sequence ID" value="NZ_PXNQ02000004.1"/>
</dbReference>
<proteinExistence type="predicted"/>
<protein>
    <submittedName>
        <fullName evidence="1">Uncharacterized protein</fullName>
    </submittedName>
</protein>
<dbReference type="EMBL" id="PXNQ02000004">
    <property type="protein sequence ID" value="RNF35064.1"/>
    <property type="molecule type" value="Genomic_DNA"/>
</dbReference>
<organism evidence="1 2">
    <name type="scientific">Paracoccus methylarcula</name>
    <dbReference type="NCBI Taxonomy" id="72022"/>
    <lineage>
        <taxon>Bacteria</taxon>
        <taxon>Pseudomonadati</taxon>
        <taxon>Pseudomonadota</taxon>
        <taxon>Alphaproteobacteria</taxon>
        <taxon>Rhodobacterales</taxon>
        <taxon>Paracoccaceae</taxon>
        <taxon>Paracoccus</taxon>
    </lineage>
</organism>
<comment type="caution">
    <text evidence="1">The sequence shown here is derived from an EMBL/GenBank/DDBJ whole genome shotgun (WGS) entry which is preliminary data.</text>
</comment>
<evidence type="ECO:0000313" key="1">
    <source>
        <dbReference type="EMBL" id="RNF35064.1"/>
    </source>
</evidence>
<dbReference type="AlphaFoldDB" id="A0A3R7LIF7"/>
<gene>
    <name evidence="1" type="ORF">A7A09_008865</name>
</gene>
<name>A0A3R7LIF7_9RHOB</name>
<sequence length="102" mass="11705">MLQDMQAQFPFFCNRIVDIPFYLEYILAHRNPMETIAMSLLPDDALARHPIHDQVRKVLTDPEAAAAAGPVARRLAWYIRSNARGRILRQCHRPPIGREGAR</sequence>
<dbReference type="Proteomes" id="UP000238137">
    <property type="component" value="Unassembled WGS sequence"/>
</dbReference>
<reference evidence="1" key="1">
    <citation type="submission" date="2018-05" db="EMBL/GenBank/DDBJ databases">
        <title>Reclassification of Methylarcula marina and Methylarcula terricola as Paracoccus methylarcula sp.nov., comb.nov. and Paracoccus terricola comb.nov.</title>
        <authorList>
            <person name="Shmareva M.N."/>
            <person name="Doronina N.V."/>
            <person name="Vasilenko O.V."/>
            <person name="Tarlachkov S.V."/>
            <person name="Trotsenko Y.A."/>
        </authorList>
    </citation>
    <scope>NUCLEOTIDE SEQUENCE [LARGE SCALE GENOMIC DNA]</scope>
    <source>
        <strain evidence="1">VKM B-2159</strain>
    </source>
</reference>
<evidence type="ECO:0000313" key="2">
    <source>
        <dbReference type="Proteomes" id="UP000238137"/>
    </source>
</evidence>
<accession>A0A3R7LIF7</accession>
<dbReference type="OrthoDB" id="7871013at2"/>